<organism evidence="6 7">
    <name type="scientific">Platysternon megacephalum</name>
    <name type="common">big-headed turtle</name>
    <dbReference type="NCBI Taxonomy" id="55544"/>
    <lineage>
        <taxon>Eukaryota</taxon>
        <taxon>Metazoa</taxon>
        <taxon>Chordata</taxon>
        <taxon>Craniata</taxon>
        <taxon>Vertebrata</taxon>
        <taxon>Euteleostomi</taxon>
        <taxon>Archelosauria</taxon>
        <taxon>Testudinata</taxon>
        <taxon>Testudines</taxon>
        <taxon>Cryptodira</taxon>
        <taxon>Durocryptodira</taxon>
        <taxon>Testudinoidea</taxon>
        <taxon>Platysternidae</taxon>
        <taxon>Platysternon</taxon>
    </lineage>
</organism>
<dbReference type="GO" id="GO:0030036">
    <property type="term" value="P:actin cytoskeleton organization"/>
    <property type="evidence" value="ECO:0007669"/>
    <property type="project" value="InterPro"/>
</dbReference>
<keyword evidence="6" id="KW-0418">Kinase</keyword>
<dbReference type="GO" id="GO:0005737">
    <property type="term" value="C:cytoplasm"/>
    <property type="evidence" value="ECO:0007669"/>
    <property type="project" value="TreeGrafter"/>
</dbReference>
<evidence type="ECO:0000256" key="4">
    <source>
        <dbReference type="ARBA" id="ARBA00023212"/>
    </source>
</evidence>
<dbReference type="InterPro" id="IPR048278">
    <property type="entry name" value="PFN"/>
</dbReference>
<evidence type="ECO:0000256" key="2">
    <source>
        <dbReference type="ARBA" id="ARBA00010058"/>
    </source>
</evidence>
<evidence type="ECO:0000313" key="6">
    <source>
        <dbReference type="EMBL" id="TFK08274.1"/>
    </source>
</evidence>
<evidence type="ECO:0000256" key="3">
    <source>
        <dbReference type="ARBA" id="ARBA00022490"/>
    </source>
</evidence>
<dbReference type="STRING" id="55544.A0A4D9ER09"/>
<comment type="similarity">
    <text evidence="2 5">Belongs to the profilin family.</text>
</comment>
<dbReference type="Proteomes" id="UP000297703">
    <property type="component" value="Unassembled WGS sequence"/>
</dbReference>
<dbReference type="InterPro" id="IPR005455">
    <property type="entry name" value="PFN_euk"/>
</dbReference>
<dbReference type="GO" id="GO:0005856">
    <property type="term" value="C:cytoskeleton"/>
    <property type="evidence" value="ECO:0007669"/>
    <property type="project" value="UniProtKB-SubCell"/>
</dbReference>
<dbReference type="GO" id="GO:0032233">
    <property type="term" value="P:positive regulation of actin filament bundle assembly"/>
    <property type="evidence" value="ECO:0007669"/>
    <property type="project" value="TreeGrafter"/>
</dbReference>
<keyword evidence="7" id="KW-1185">Reference proteome</keyword>
<dbReference type="GO" id="GO:0003779">
    <property type="term" value="F:actin binding"/>
    <property type="evidence" value="ECO:0007669"/>
    <property type="project" value="UniProtKB-KW"/>
</dbReference>
<keyword evidence="4" id="KW-0206">Cytoskeleton</keyword>
<dbReference type="GO" id="GO:0016301">
    <property type="term" value="F:kinase activity"/>
    <property type="evidence" value="ECO:0007669"/>
    <property type="project" value="UniProtKB-KW"/>
</dbReference>
<reference evidence="6 7" key="2">
    <citation type="submission" date="2019-04" db="EMBL/GenBank/DDBJ databases">
        <title>The genome sequence of big-headed turtle.</title>
        <authorList>
            <person name="Gong S."/>
        </authorList>
    </citation>
    <scope>NUCLEOTIDE SEQUENCE [LARGE SCALE GENOMIC DNA]</scope>
    <source>
        <strain evidence="6">DO16091913</strain>
        <tissue evidence="6">Muscle</tissue>
    </source>
</reference>
<sequence>MRNEVLGLPLCLMVFGAATYYNIKWVSDALDSTLKQRMNLKKKDMELQGSCSADHEANAMIKAQFLSLWDGLESRSDCQTLRQQQDILKLILAQENTSLCTLVLLHCAQEAVLCSLQCRPVAWQGARSPKRQDAHGPRVTSLRVADHRMSGWQEYISSLMRDGLCCDAAVIAVAHQQLLAAHPGGILANMTQLEIQALLDRNRDSLLTKGATLGGLRCLVIRDNLYTDTHNYTMDLRTKQQENSDACTYAITVTLANPVCLILVGQKGIQGGTLNLKAFEMVRYIKNSMHQ</sequence>
<protein>
    <recommendedName>
        <fullName evidence="5">Profilin</fullName>
    </recommendedName>
</protein>
<keyword evidence="6" id="KW-0808">Transferase</keyword>
<dbReference type="InterPro" id="IPR036140">
    <property type="entry name" value="PFN_sf"/>
</dbReference>
<dbReference type="GO" id="GO:0030833">
    <property type="term" value="P:regulation of actin filament polymerization"/>
    <property type="evidence" value="ECO:0007669"/>
    <property type="project" value="TreeGrafter"/>
</dbReference>
<dbReference type="SMART" id="SM00392">
    <property type="entry name" value="PROF"/>
    <property type="match status" value="1"/>
</dbReference>
<dbReference type="AlphaFoldDB" id="A0A4D9ER09"/>
<reference evidence="6 7" key="1">
    <citation type="submission" date="2019-04" db="EMBL/GenBank/DDBJ databases">
        <title>Draft genome of the big-headed turtle Platysternon megacephalum.</title>
        <authorList>
            <person name="Gong S."/>
        </authorList>
    </citation>
    <scope>NUCLEOTIDE SEQUENCE [LARGE SCALE GENOMIC DNA]</scope>
    <source>
        <strain evidence="6">DO16091913</strain>
        <tissue evidence="6">Muscle</tissue>
    </source>
</reference>
<evidence type="ECO:0000256" key="5">
    <source>
        <dbReference type="RuleBase" id="RU003909"/>
    </source>
</evidence>
<dbReference type="OrthoDB" id="421374at2759"/>
<comment type="caution">
    <text evidence="6">The sequence shown here is derived from an EMBL/GenBank/DDBJ whole genome shotgun (WGS) entry which is preliminary data.</text>
</comment>
<dbReference type="InterPro" id="IPR005454">
    <property type="entry name" value="Profilin1/2/3_vertebrate"/>
</dbReference>
<evidence type="ECO:0000313" key="7">
    <source>
        <dbReference type="Proteomes" id="UP000297703"/>
    </source>
</evidence>
<dbReference type="PANTHER" id="PTHR13936:SF5">
    <property type="entry name" value="PROFILIN"/>
    <property type="match status" value="1"/>
</dbReference>
<comment type="subcellular location">
    <subcellularLocation>
        <location evidence="1">Cytoplasm</location>
        <location evidence="1">Cytoskeleton</location>
    </subcellularLocation>
</comment>
<accession>A0A4D9ER09</accession>
<keyword evidence="5" id="KW-0009">Actin-binding</keyword>
<dbReference type="Gene3D" id="3.30.450.30">
    <property type="entry name" value="Dynein light chain 2a, cytoplasmic"/>
    <property type="match status" value="1"/>
</dbReference>
<dbReference type="SUPFAM" id="SSF55770">
    <property type="entry name" value="Profilin (actin-binding protein)"/>
    <property type="match status" value="1"/>
</dbReference>
<proteinExistence type="inferred from homology"/>
<keyword evidence="3" id="KW-0963">Cytoplasm</keyword>
<dbReference type="EMBL" id="QXTE01000071">
    <property type="protein sequence ID" value="TFK08274.1"/>
    <property type="molecule type" value="Genomic_DNA"/>
</dbReference>
<dbReference type="Pfam" id="PF00235">
    <property type="entry name" value="Profilin"/>
    <property type="match status" value="1"/>
</dbReference>
<gene>
    <name evidence="6" type="ORF">DR999_PMT08946</name>
</gene>
<evidence type="ECO:0000256" key="1">
    <source>
        <dbReference type="ARBA" id="ARBA00004245"/>
    </source>
</evidence>
<dbReference type="PRINTS" id="PR01639">
    <property type="entry name" value="PROFILINMAML"/>
</dbReference>
<dbReference type="PANTHER" id="PTHR13936">
    <property type="entry name" value="PROFILIN"/>
    <property type="match status" value="1"/>
</dbReference>
<name>A0A4D9ER09_9SAUR</name>